<feature type="domain" description="BHLH" evidence="9">
    <location>
        <begin position="166"/>
        <end position="223"/>
    </location>
</feature>
<dbReference type="GO" id="GO:0000981">
    <property type="term" value="F:DNA-binding transcription factor activity, RNA polymerase II-specific"/>
    <property type="evidence" value="ECO:0007669"/>
    <property type="project" value="TreeGrafter"/>
</dbReference>
<feature type="compositionally biased region" description="Basic and acidic residues" evidence="8">
    <location>
        <begin position="77"/>
        <end position="112"/>
    </location>
</feature>
<keyword evidence="4" id="KW-0805">Transcription regulation</keyword>
<dbReference type="InterPro" id="IPR050359">
    <property type="entry name" value="bHLH_transcription_factors"/>
</dbReference>
<dbReference type="GO" id="GO:0061564">
    <property type="term" value="P:axon development"/>
    <property type="evidence" value="ECO:0007669"/>
    <property type="project" value="TreeGrafter"/>
</dbReference>
<dbReference type="PROSITE" id="PS50888">
    <property type="entry name" value="BHLH"/>
    <property type="match status" value="1"/>
</dbReference>
<dbReference type="SUPFAM" id="SSF47459">
    <property type="entry name" value="HLH, helix-loop-helix DNA-binding domain"/>
    <property type="match status" value="1"/>
</dbReference>
<keyword evidence="6" id="KW-0804">Transcription</keyword>
<evidence type="ECO:0000256" key="5">
    <source>
        <dbReference type="ARBA" id="ARBA00023125"/>
    </source>
</evidence>
<dbReference type="PANTHER" id="PTHR19290:SF134">
    <property type="entry name" value="NEUROGENIC DIFFERENTIATION FACTOR 1"/>
    <property type="match status" value="1"/>
</dbReference>
<dbReference type="Pfam" id="PF12533">
    <property type="entry name" value="Neuro_bHLH"/>
    <property type="match status" value="1"/>
</dbReference>
<feature type="region of interest" description="Disordered" evidence="8">
    <location>
        <begin position="135"/>
        <end position="159"/>
    </location>
</feature>
<dbReference type="InterPro" id="IPR036638">
    <property type="entry name" value="HLH_DNA-bd_sf"/>
</dbReference>
<dbReference type="GO" id="GO:0045944">
    <property type="term" value="P:positive regulation of transcription by RNA polymerase II"/>
    <property type="evidence" value="ECO:0007669"/>
    <property type="project" value="TreeGrafter"/>
</dbReference>
<evidence type="ECO:0000313" key="11">
    <source>
        <dbReference type="Proteomes" id="UP000821866"/>
    </source>
</evidence>
<dbReference type="Pfam" id="PF00010">
    <property type="entry name" value="HLH"/>
    <property type="match status" value="1"/>
</dbReference>
<dbReference type="SMART" id="SM00353">
    <property type="entry name" value="HLH"/>
    <property type="match status" value="1"/>
</dbReference>
<feature type="compositionally biased region" description="Polar residues" evidence="8">
    <location>
        <begin position="316"/>
        <end position="325"/>
    </location>
</feature>
<keyword evidence="5" id="KW-0238">DNA-binding</keyword>
<dbReference type="GO" id="GO:0005634">
    <property type="term" value="C:nucleus"/>
    <property type="evidence" value="ECO:0007669"/>
    <property type="project" value="TreeGrafter"/>
</dbReference>
<dbReference type="GO" id="GO:0046983">
    <property type="term" value="F:protein dimerization activity"/>
    <property type="evidence" value="ECO:0007669"/>
    <property type="project" value="InterPro"/>
</dbReference>
<evidence type="ECO:0000313" key="10">
    <source>
        <dbReference type="EMBL" id="KAH8041179.1"/>
    </source>
</evidence>
<dbReference type="VEuPathDB" id="VectorBase:LOC119166720"/>
<dbReference type="AlphaFoldDB" id="A0A9J6F3C6"/>
<dbReference type="GO" id="GO:0070888">
    <property type="term" value="F:E-box binding"/>
    <property type="evidence" value="ECO:0007669"/>
    <property type="project" value="TreeGrafter"/>
</dbReference>
<feature type="region of interest" description="Disordered" evidence="8">
    <location>
        <begin position="1"/>
        <end position="119"/>
    </location>
</feature>
<dbReference type="Gene3D" id="4.10.280.10">
    <property type="entry name" value="Helix-loop-helix DNA-binding domain"/>
    <property type="match status" value="1"/>
</dbReference>
<proteinExistence type="predicted"/>
<comment type="caution">
    <text evidence="10">The sequence shown here is derived from an EMBL/GenBank/DDBJ whole genome shotgun (WGS) entry which is preliminary data.</text>
</comment>
<accession>A0A9J6F3C6</accession>
<evidence type="ECO:0000256" key="7">
    <source>
        <dbReference type="ARBA" id="ARBA00023242"/>
    </source>
</evidence>
<keyword evidence="2" id="KW-0221">Differentiation</keyword>
<keyword evidence="3" id="KW-0524">Neurogenesis</keyword>
<keyword evidence="7" id="KW-0539">Nucleus</keyword>
<evidence type="ECO:0000256" key="8">
    <source>
        <dbReference type="SAM" id="MobiDB-lite"/>
    </source>
</evidence>
<reference evidence="10" key="1">
    <citation type="journal article" date="2020" name="Cell">
        <title>Large-Scale Comparative Analyses of Tick Genomes Elucidate Their Genetic Diversity and Vector Capacities.</title>
        <authorList>
            <consortium name="Tick Genome and Microbiome Consortium (TIGMIC)"/>
            <person name="Jia N."/>
            <person name="Wang J."/>
            <person name="Shi W."/>
            <person name="Du L."/>
            <person name="Sun Y."/>
            <person name="Zhan W."/>
            <person name="Jiang J.F."/>
            <person name="Wang Q."/>
            <person name="Zhang B."/>
            <person name="Ji P."/>
            <person name="Bell-Sakyi L."/>
            <person name="Cui X.M."/>
            <person name="Yuan T.T."/>
            <person name="Jiang B.G."/>
            <person name="Yang W.F."/>
            <person name="Lam T.T."/>
            <person name="Chang Q.C."/>
            <person name="Ding S.J."/>
            <person name="Wang X.J."/>
            <person name="Zhu J.G."/>
            <person name="Ruan X.D."/>
            <person name="Zhao L."/>
            <person name="Wei J.T."/>
            <person name="Ye R.Z."/>
            <person name="Que T.C."/>
            <person name="Du C.H."/>
            <person name="Zhou Y.H."/>
            <person name="Cheng J.X."/>
            <person name="Dai P.F."/>
            <person name="Guo W.B."/>
            <person name="Han X.H."/>
            <person name="Huang E.J."/>
            <person name="Li L.F."/>
            <person name="Wei W."/>
            <person name="Gao Y.C."/>
            <person name="Liu J.Z."/>
            <person name="Shao H.Z."/>
            <person name="Wang X."/>
            <person name="Wang C.C."/>
            <person name="Yang T.C."/>
            <person name="Huo Q.B."/>
            <person name="Li W."/>
            <person name="Chen H.Y."/>
            <person name="Chen S.E."/>
            <person name="Zhou L.G."/>
            <person name="Ni X.B."/>
            <person name="Tian J.H."/>
            <person name="Sheng Y."/>
            <person name="Liu T."/>
            <person name="Pan Y.S."/>
            <person name="Xia L.Y."/>
            <person name="Li J."/>
            <person name="Zhao F."/>
            <person name="Cao W.C."/>
        </authorList>
    </citation>
    <scope>NUCLEOTIDE SEQUENCE</scope>
    <source>
        <strain evidence="10">Rmic-2018</strain>
    </source>
</reference>
<reference evidence="10" key="2">
    <citation type="submission" date="2021-09" db="EMBL/GenBank/DDBJ databases">
        <authorList>
            <person name="Jia N."/>
            <person name="Wang J."/>
            <person name="Shi W."/>
            <person name="Du L."/>
            <person name="Sun Y."/>
            <person name="Zhan W."/>
            <person name="Jiang J."/>
            <person name="Wang Q."/>
            <person name="Zhang B."/>
            <person name="Ji P."/>
            <person name="Sakyi L.B."/>
            <person name="Cui X."/>
            <person name="Yuan T."/>
            <person name="Jiang B."/>
            <person name="Yang W."/>
            <person name="Lam T.T.-Y."/>
            <person name="Chang Q."/>
            <person name="Ding S."/>
            <person name="Wang X."/>
            <person name="Zhu J."/>
            <person name="Ruan X."/>
            <person name="Zhao L."/>
            <person name="Wei J."/>
            <person name="Que T."/>
            <person name="Du C."/>
            <person name="Cheng J."/>
            <person name="Dai P."/>
            <person name="Han X."/>
            <person name="Huang E."/>
            <person name="Gao Y."/>
            <person name="Liu J."/>
            <person name="Shao H."/>
            <person name="Ye R."/>
            <person name="Li L."/>
            <person name="Wei W."/>
            <person name="Wang X."/>
            <person name="Wang C."/>
            <person name="Huo Q."/>
            <person name="Li W."/>
            <person name="Guo W."/>
            <person name="Chen H."/>
            <person name="Chen S."/>
            <person name="Zhou L."/>
            <person name="Zhou L."/>
            <person name="Ni X."/>
            <person name="Tian J."/>
            <person name="Zhou Y."/>
            <person name="Sheng Y."/>
            <person name="Liu T."/>
            <person name="Pan Y."/>
            <person name="Xia L."/>
            <person name="Li J."/>
            <person name="Zhao F."/>
            <person name="Cao W."/>
        </authorList>
    </citation>
    <scope>NUCLEOTIDE SEQUENCE</scope>
    <source>
        <strain evidence="10">Rmic-2018</strain>
        <tissue evidence="10">Larvae</tissue>
    </source>
</reference>
<dbReference type="PANTHER" id="PTHR19290">
    <property type="entry name" value="BASIC HELIX-LOOP-HELIX PROTEIN NEUROGENIN-RELATED"/>
    <property type="match status" value="1"/>
</dbReference>
<dbReference type="InterPro" id="IPR011598">
    <property type="entry name" value="bHLH_dom"/>
</dbReference>
<evidence type="ECO:0000259" key="9">
    <source>
        <dbReference type="PROSITE" id="PS50888"/>
    </source>
</evidence>
<dbReference type="Proteomes" id="UP000821866">
    <property type="component" value="Chromosome 1"/>
</dbReference>
<dbReference type="GO" id="GO:0007423">
    <property type="term" value="P:sensory organ development"/>
    <property type="evidence" value="ECO:0007669"/>
    <property type="project" value="TreeGrafter"/>
</dbReference>
<dbReference type="EMBL" id="JABSTU010000001">
    <property type="protein sequence ID" value="KAH8041179.1"/>
    <property type="molecule type" value="Genomic_DNA"/>
</dbReference>
<evidence type="ECO:0000256" key="1">
    <source>
        <dbReference type="ARBA" id="ARBA00022473"/>
    </source>
</evidence>
<name>A0A9J6F3C6_RHIMP</name>
<feature type="compositionally biased region" description="Polar residues" evidence="8">
    <location>
        <begin position="42"/>
        <end position="54"/>
    </location>
</feature>
<keyword evidence="1" id="KW-0217">Developmental protein</keyword>
<evidence type="ECO:0000256" key="2">
    <source>
        <dbReference type="ARBA" id="ARBA00022782"/>
    </source>
</evidence>
<evidence type="ECO:0000256" key="6">
    <source>
        <dbReference type="ARBA" id="ARBA00023163"/>
    </source>
</evidence>
<evidence type="ECO:0000256" key="4">
    <source>
        <dbReference type="ARBA" id="ARBA00023015"/>
    </source>
</evidence>
<gene>
    <name evidence="10" type="ORF">HPB51_013839</name>
</gene>
<evidence type="ECO:0000256" key="3">
    <source>
        <dbReference type="ARBA" id="ARBA00022902"/>
    </source>
</evidence>
<sequence length="325" mass="35232">MNGHRGTRHAISIDSASEAGPSADRRGTRPPGRRAYYAASPPITNLSPLNSTEISPAALSLAEDAGPRPAKFSCCGRPEKLGEEKRRGGGERDWRRSGDGERELRRPDERAKPKALRYCSHPPLRRTACEMRRCPAASSSSSPRDGVPSPCPCDSSSPRLLSKFRQRRHKANARERQRMHGLNAALDMLRRRVPINHQESGSVVPRLSKIETLRLAKNYIGALAETLRQGSPMEATVFARHLAKGLSQATVNLIAGQLRLSPRAISVPDSCATPSLAPHWVGATTPPQPSSPADAYEMPPRTPDAAPVQRPRPLAPSTTYPGAAP</sequence>
<dbReference type="InterPro" id="IPR022575">
    <property type="entry name" value="NeuroD_DUF"/>
</dbReference>
<protein>
    <recommendedName>
        <fullName evidence="9">BHLH domain-containing protein</fullName>
    </recommendedName>
</protein>
<keyword evidence="11" id="KW-1185">Reference proteome</keyword>
<organism evidence="10 11">
    <name type="scientific">Rhipicephalus microplus</name>
    <name type="common">Cattle tick</name>
    <name type="synonym">Boophilus microplus</name>
    <dbReference type="NCBI Taxonomy" id="6941"/>
    <lineage>
        <taxon>Eukaryota</taxon>
        <taxon>Metazoa</taxon>
        <taxon>Ecdysozoa</taxon>
        <taxon>Arthropoda</taxon>
        <taxon>Chelicerata</taxon>
        <taxon>Arachnida</taxon>
        <taxon>Acari</taxon>
        <taxon>Parasitiformes</taxon>
        <taxon>Ixodida</taxon>
        <taxon>Ixodoidea</taxon>
        <taxon>Ixodidae</taxon>
        <taxon>Rhipicephalinae</taxon>
        <taxon>Rhipicephalus</taxon>
        <taxon>Boophilus</taxon>
    </lineage>
</organism>
<feature type="region of interest" description="Disordered" evidence="8">
    <location>
        <begin position="278"/>
        <end position="325"/>
    </location>
</feature>